<dbReference type="Proteomes" id="UP001519460">
    <property type="component" value="Unassembled WGS sequence"/>
</dbReference>
<evidence type="ECO:0000256" key="1">
    <source>
        <dbReference type="SAM" id="MobiDB-lite"/>
    </source>
</evidence>
<feature type="region of interest" description="Disordered" evidence="1">
    <location>
        <begin position="62"/>
        <end position="97"/>
    </location>
</feature>
<name>A0ABD0JFI7_9CAEN</name>
<accession>A0ABD0JFI7</accession>
<reference evidence="2 3" key="1">
    <citation type="journal article" date="2023" name="Sci. Data">
        <title>Genome assembly of the Korean intertidal mud-creeper Batillaria attramentaria.</title>
        <authorList>
            <person name="Patra A.K."/>
            <person name="Ho P.T."/>
            <person name="Jun S."/>
            <person name="Lee S.J."/>
            <person name="Kim Y."/>
            <person name="Won Y.J."/>
        </authorList>
    </citation>
    <scope>NUCLEOTIDE SEQUENCE [LARGE SCALE GENOMIC DNA]</scope>
    <source>
        <strain evidence="2">Wonlab-2016</strain>
    </source>
</reference>
<proteinExistence type="predicted"/>
<comment type="caution">
    <text evidence="2">The sequence shown here is derived from an EMBL/GenBank/DDBJ whole genome shotgun (WGS) entry which is preliminary data.</text>
</comment>
<dbReference type="AlphaFoldDB" id="A0ABD0JFI7"/>
<evidence type="ECO:0000313" key="2">
    <source>
        <dbReference type="EMBL" id="KAK7473784.1"/>
    </source>
</evidence>
<dbReference type="EMBL" id="JACVVK020000457">
    <property type="protein sequence ID" value="KAK7473784.1"/>
    <property type="molecule type" value="Genomic_DNA"/>
</dbReference>
<feature type="compositionally biased region" description="Basic and acidic residues" evidence="1">
    <location>
        <begin position="84"/>
        <end position="97"/>
    </location>
</feature>
<keyword evidence="3" id="KW-1185">Reference proteome</keyword>
<protein>
    <submittedName>
        <fullName evidence="2">Uncharacterized protein</fullName>
    </submittedName>
</protein>
<evidence type="ECO:0000313" key="3">
    <source>
        <dbReference type="Proteomes" id="UP001519460"/>
    </source>
</evidence>
<organism evidence="2 3">
    <name type="scientific">Batillaria attramentaria</name>
    <dbReference type="NCBI Taxonomy" id="370345"/>
    <lineage>
        <taxon>Eukaryota</taxon>
        <taxon>Metazoa</taxon>
        <taxon>Spiralia</taxon>
        <taxon>Lophotrochozoa</taxon>
        <taxon>Mollusca</taxon>
        <taxon>Gastropoda</taxon>
        <taxon>Caenogastropoda</taxon>
        <taxon>Sorbeoconcha</taxon>
        <taxon>Cerithioidea</taxon>
        <taxon>Batillariidae</taxon>
        <taxon>Batillaria</taxon>
    </lineage>
</organism>
<gene>
    <name evidence="2" type="ORF">BaRGS_00034952</name>
</gene>
<sequence length="97" mass="11209">MWVWLQGSGAEDINNCSVVHLFQQITKTPFLQWLQLGQTLLPDMSVRVKVIRSRRQLTNQRLGCSSHGKGARVSLGIEWQTTKRQRERESAKPRPPR</sequence>